<name>A0ABQ2E1E9_9ACTN</name>
<evidence type="ECO:0000313" key="1">
    <source>
        <dbReference type="EMBL" id="GGJ87014.1"/>
    </source>
</evidence>
<reference evidence="2" key="1">
    <citation type="journal article" date="2019" name="Int. J. Syst. Evol. Microbiol.">
        <title>The Global Catalogue of Microorganisms (GCM) 10K type strain sequencing project: providing services to taxonomists for standard genome sequencing and annotation.</title>
        <authorList>
            <consortium name="The Broad Institute Genomics Platform"/>
            <consortium name="The Broad Institute Genome Sequencing Center for Infectious Disease"/>
            <person name="Wu L."/>
            <person name="Ma J."/>
        </authorList>
    </citation>
    <scope>NUCLEOTIDE SEQUENCE [LARGE SCALE GENOMIC DNA]</scope>
    <source>
        <strain evidence="2">CGMCC 4.7275</strain>
    </source>
</reference>
<dbReference type="RefSeq" id="WP_189106855.1">
    <property type="nucleotide sequence ID" value="NZ_BMMV01000005.1"/>
</dbReference>
<dbReference type="EMBL" id="BMMV01000005">
    <property type="protein sequence ID" value="GGJ87014.1"/>
    <property type="molecule type" value="Genomic_DNA"/>
</dbReference>
<gene>
    <name evidence="1" type="ORF">GCM10011583_18270</name>
</gene>
<sequence length="57" mass="6452">MTATLVATPDPDRRPRPVASGRITAGRLRLTVIPQQESPKRPSDPAELRRFIKRMGW</sequence>
<protein>
    <submittedName>
        <fullName evidence="1">Uncharacterized protein</fullName>
    </submittedName>
</protein>
<keyword evidence="2" id="KW-1185">Reference proteome</keyword>
<proteinExistence type="predicted"/>
<organism evidence="1 2">
    <name type="scientific">Streptomyces camponoticapitis</name>
    <dbReference type="NCBI Taxonomy" id="1616125"/>
    <lineage>
        <taxon>Bacteria</taxon>
        <taxon>Bacillati</taxon>
        <taxon>Actinomycetota</taxon>
        <taxon>Actinomycetes</taxon>
        <taxon>Kitasatosporales</taxon>
        <taxon>Streptomycetaceae</taxon>
        <taxon>Streptomyces</taxon>
    </lineage>
</organism>
<dbReference type="Proteomes" id="UP000660265">
    <property type="component" value="Unassembled WGS sequence"/>
</dbReference>
<accession>A0ABQ2E1E9</accession>
<evidence type="ECO:0000313" key="2">
    <source>
        <dbReference type="Proteomes" id="UP000660265"/>
    </source>
</evidence>
<comment type="caution">
    <text evidence="1">The sequence shown here is derived from an EMBL/GenBank/DDBJ whole genome shotgun (WGS) entry which is preliminary data.</text>
</comment>